<gene>
    <name evidence="2" type="ORF">PISMIDRAFT_689018</name>
</gene>
<organism evidence="2 3">
    <name type="scientific">Pisolithus microcarpus 441</name>
    <dbReference type="NCBI Taxonomy" id="765257"/>
    <lineage>
        <taxon>Eukaryota</taxon>
        <taxon>Fungi</taxon>
        <taxon>Dikarya</taxon>
        <taxon>Basidiomycota</taxon>
        <taxon>Agaricomycotina</taxon>
        <taxon>Agaricomycetes</taxon>
        <taxon>Agaricomycetidae</taxon>
        <taxon>Boletales</taxon>
        <taxon>Sclerodermatineae</taxon>
        <taxon>Pisolithaceae</taxon>
        <taxon>Pisolithus</taxon>
    </lineage>
</organism>
<dbReference type="Proteomes" id="UP000054018">
    <property type="component" value="Unassembled WGS sequence"/>
</dbReference>
<sequence>MGNIFEDMRPTGCDPEDPTYCPTVFHVPRRGLGISMGWTRKEDDLILARHSEHTYLALRQPKGISLPANEHVSLLLKALSTRLAGKYLVTAIIRCSDFYMVDKDGNRRDGGDDSAPANGNHSTETGMLTPLPTIASPQVWRIEPPCMQRMEQFRSIREHFDALVDMHRPTGDEEFDKSAKKHIAIKFFSDLFGLEYLKNYIGKITFFARFPSMMETSAVDILSAGAVEGWSVTLCSSKN</sequence>
<evidence type="ECO:0000313" key="3">
    <source>
        <dbReference type="Proteomes" id="UP000054018"/>
    </source>
</evidence>
<name>A0A0C9YYV5_9AGAM</name>
<dbReference type="OrthoDB" id="2665671at2759"/>
<dbReference type="HOGENOM" id="CLU_1161537_0_0_1"/>
<reference evidence="2 3" key="1">
    <citation type="submission" date="2014-04" db="EMBL/GenBank/DDBJ databases">
        <authorList>
            <consortium name="DOE Joint Genome Institute"/>
            <person name="Kuo A."/>
            <person name="Kohler A."/>
            <person name="Costa M.D."/>
            <person name="Nagy L.G."/>
            <person name="Floudas D."/>
            <person name="Copeland A."/>
            <person name="Barry K.W."/>
            <person name="Cichocki N."/>
            <person name="Veneault-Fourrey C."/>
            <person name="LaButti K."/>
            <person name="Lindquist E.A."/>
            <person name="Lipzen A."/>
            <person name="Lundell T."/>
            <person name="Morin E."/>
            <person name="Murat C."/>
            <person name="Sun H."/>
            <person name="Tunlid A."/>
            <person name="Henrissat B."/>
            <person name="Grigoriev I.V."/>
            <person name="Hibbett D.S."/>
            <person name="Martin F."/>
            <person name="Nordberg H.P."/>
            <person name="Cantor M.N."/>
            <person name="Hua S.X."/>
        </authorList>
    </citation>
    <scope>NUCLEOTIDE SEQUENCE [LARGE SCALE GENOMIC DNA]</scope>
    <source>
        <strain evidence="2 3">441</strain>
    </source>
</reference>
<evidence type="ECO:0000256" key="1">
    <source>
        <dbReference type="SAM" id="MobiDB-lite"/>
    </source>
</evidence>
<keyword evidence="3" id="KW-1185">Reference proteome</keyword>
<evidence type="ECO:0000313" key="2">
    <source>
        <dbReference type="EMBL" id="KIK13033.1"/>
    </source>
</evidence>
<accession>A0A0C9YYV5</accession>
<proteinExistence type="predicted"/>
<dbReference type="EMBL" id="KN834025">
    <property type="protein sequence ID" value="KIK13033.1"/>
    <property type="molecule type" value="Genomic_DNA"/>
</dbReference>
<feature type="region of interest" description="Disordered" evidence="1">
    <location>
        <begin position="106"/>
        <end position="128"/>
    </location>
</feature>
<dbReference type="AlphaFoldDB" id="A0A0C9YYV5"/>
<protein>
    <submittedName>
        <fullName evidence="2">Uncharacterized protein</fullName>
    </submittedName>
</protein>
<feature type="compositionally biased region" description="Polar residues" evidence="1">
    <location>
        <begin position="117"/>
        <end position="126"/>
    </location>
</feature>
<reference evidence="3" key="2">
    <citation type="submission" date="2015-01" db="EMBL/GenBank/DDBJ databases">
        <title>Evolutionary Origins and Diversification of the Mycorrhizal Mutualists.</title>
        <authorList>
            <consortium name="DOE Joint Genome Institute"/>
            <consortium name="Mycorrhizal Genomics Consortium"/>
            <person name="Kohler A."/>
            <person name="Kuo A."/>
            <person name="Nagy L.G."/>
            <person name="Floudas D."/>
            <person name="Copeland A."/>
            <person name="Barry K.W."/>
            <person name="Cichocki N."/>
            <person name="Veneault-Fourrey C."/>
            <person name="LaButti K."/>
            <person name="Lindquist E.A."/>
            <person name="Lipzen A."/>
            <person name="Lundell T."/>
            <person name="Morin E."/>
            <person name="Murat C."/>
            <person name="Riley R."/>
            <person name="Ohm R."/>
            <person name="Sun H."/>
            <person name="Tunlid A."/>
            <person name="Henrissat B."/>
            <person name="Grigoriev I.V."/>
            <person name="Hibbett D.S."/>
            <person name="Martin F."/>
        </authorList>
    </citation>
    <scope>NUCLEOTIDE SEQUENCE [LARGE SCALE GENOMIC DNA]</scope>
    <source>
        <strain evidence="3">441</strain>
    </source>
</reference>